<dbReference type="Pfam" id="PF02171">
    <property type="entry name" value="Piwi"/>
    <property type="match status" value="1"/>
</dbReference>
<dbReference type="InterPro" id="IPR036397">
    <property type="entry name" value="RNaseH_sf"/>
</dbReference>
<sequence>MPPKMVSDPSLSELVDKAGKLSLFNFVKRPGYGTRGRPTEVYANSYEVTNFPTKTVIQYDVQIGDVMTKRALIKKVWQTNQVKTAMGGEANWRSVLFDGNKLAWSYKPLPFGNELNIQVDLALEFGKRKPDLVRVLIKRTTQIVLEPVQQWIEGKTQASTEVQEGLNFMNHLLSQSLRLDTSNVCLKRSFFRQQCETYPLDGGLVVKKGLFMSVRGGQNKLTVNVDVATAVFWPAGSLMELMQKFLGQQGSQAQFASFLTQGLARNDKRLKNDLRKFRKIAFFTKHSAPSKADKDQKRYMVDGFTETPAVNTFFTRKVTQPDGSIKEIRVSVTEYFLQNYKMRLTFPNLPCVKTKRGGDVPLELCYVDGDNRYLFKLDDRATAAMIKFTATRPDDRRRAITNNVDACRWSADPVLQQYGMKIQPTMMKVKARILPSPELHFAGAGRDKIIPGAMTEQGQWNLQGKKFAKTSTLRSFGLLIFANQQQCPLEAAKKYLRSLMQSYTGHGGVVENSSPLVQYAQPPNIGSSIKDFWRAVGNQAKMRPQILFFIVGYKQAVPYNEIKQFCETELGVVSQGALLQHVMRCQPQYLSNVCMKLNAKIGGTTCYLAPANNPLHGRGHNMMIGADVSHAAPGQNKPSFASMVGSVDLHGTRYSGICGTNGIREEIISAENMKNFLTTLIYNFKKNAGALPNRIFYFRDGVSEQQYHHVLKEEVTLMKEVCNGLNAAWQPKFTVTVCSKRHHHRFFPGNRNDGDKNGNCKPGTIVERDITDPVEYDFYLNSHKAIQGTARATHYYVILDETGIPVDDFQAICNNMCYTYIRSTTAVSLIPPVYYAHLASQRGRCHEHTLSAPATRQSGAGRSFQDEDQTILKPLNENIKDAMWYV</sequence>
<dbReference type="STRING" id="1051890.A0A3N4M5F9"/>
<proteinExistence type="inferred from homology"/>
<dbReference type="InterPro" id="IPR032472">
    <property type="entry name" value="ArgoL2"/>
</dbReference>
<dbReference type="Pfam" id="PF08699">
    <property type="entry name" value="ArgoL1"/>
    <property type="match status" value="1"/>
</dbReference>
<comment type="similarity">
    <text evidence="1">Belongs to the argonaute family.</text>
</comment>
<evidence type="ECO:0000313" key="4">
    <source>
        <dbReference type="EMBL" id="RPB25455.1"/>
    </source>
</evidence>
<evidence type="ECO:0000259" key="3">
    <source>
        <dbReference type="PROSITE" id="PS50822"/>
    </source>
</evidence>
<evidence type="ECO:0000259" key="2">
    <source>
        <dbReference type="PROSITE" id="PS50821"/>
    </source>
</evidence>
<dbReference type="InterPro" id="IPR003165">
    <property type="entry name" value="Piwi"/>
</dbReference>
<dbReference type="SUPFAM" id="SSF101690">
    <property type="entry name" value="PAZ domain"/>
    <property type="match status" value="1"/>
</dbReference>
<protein>
    <submittedName>
        <fullName evidence="4">Piwi-domain-containing protein</fullName>
    </submittedName>
</protein>
<dbReference type="CDD" id="cd04657">
    <property type="entry name" value="Piwi_ago-like"/>
    <property type="match status" value="1"/>
</dbReference>
<accession>A0A3N4M5F9</accession>
<dbReference type="SMART" id="SM00949">
    <property type="entry name" value="PAZ"/>
    <property type="match status" value="1"/>
</dbReference>
<dbReference type="PANTHER" id="PTHR22891">
    <property type="entry name" value="EUKARYOTIC TRANSLATION INITIATION FACTOR 2C"/>
    <property type="match status" value="1"/>
</dbReference>
<feature type="domain" description="Piwi" evidence="3">
    <location>
        <begin position="546"/>
        <end position="848"/>
    </location>
</feature>
<dbReference type="Gene3D" id="3.30.420.10">
    <property type="entry name" value="Ribonuclease H-like superfamily/Ribonuclease H"/>
    <property type="match status" value="1"/>
</dbReference>
<dbReference type="SMART" id="SM01163">
    <property type="entry name" value="DUF1785"/>
    <property type="match status" value="1"/>
</dbReference>
<dbReference type="GO" id="GO:0003723">
    <property type="term" value="F:RNA binding"/>
    <property type="evidence" value="ECO:0007669"/>
    <property type="project" value="InterPro"/>
</dbReference>
<dbReference type="PROSITE" id="PS50821">
    <property type="entry name" value="PAZ"/>
    <property type="match status" value="1"/>
</dbReference>
<dbReference type="OrthoDB" id="10252740at2759"/>
<dbReference type="InterPro" id="IPR032473">
    <property type="entry name" value="Argonaute_Mid_dom"/>
</dbReference>
<dbReference type="AlphaFoldDB" id="A0A3N4M5F9"/>
<dbReference type="SUPFAM" id="SSF53098">
    <property type="entry name" value="Ribonuclease H-like"/>
    <property type="match status" value="1"/>
</dbReference>
<gene>
    <name evidence="4" type="ORF">L211DRAFT_836177</name>
</gene>
<evidence type="ECO:0000256" key="1">
    <source>
        <dbReference type="RuleBase" id="RU361178"/>
    </source>
</evidence>
<feature type="domain" description="PAZ" evidence="2">
    <location>
        <begin position="258"/>
        <end position="369"/>
    </location>
</feature>
<evidence type="ECO:0000313" key="5">
    <source>
        <dbReference type="Proteomes" id="UP000267821"/>
    </source>
</evidence>
<dbReference type="PROSITE" id="PS50822">
    <property type="entry name" value="PIWI"/>
    <property type="match status" value="1"/>
</dbReference>
<dbReference type="Pfam" id="PF16487">
    <property type="entry name" value="ArgoMid"/>
    <property type="match status" value="1"/>
</dbReference>
<dbReference type="Pfam" id="PF16488">
    <property type="entry name" value="ArgoL2"/>
    <property type="match status" value="1"/>
</dbReference>
<organism evidence="4 5">
    <name type="scientific">Terfezia boudieri ATCC MYA-4762</name>
    <dbReference type="NCBI Taxonomy" id="1051890"/>
    <lineage>
        <taxon>Eukaryota</taxon>
        <taxon>Fungi</taxon>
        <taxon>Dikarya</taxon>
        <taxon>Ascomycota</taxon>
        <taxon>Pezizomycotina</taxon>
        <taxon>Pezizomycetes</taxon>
        <taxon>Pezizales</taxon>
        <taxon>Pezizaceae</taxon>
        <taxon>Terfezia</taxon>
    </lineage>
</organism>
<dbReference type="InParanoid" id="A0A3N4M5F9"/>
<dbReference type="InterPro" id="IPR036085">
    <property type="entry name" value="PAZ_dom_sf"/>
</dbReference>
<dbReference type="EMBL" id="ML121537">
    <property type="protein sequence ID" value="RPB25455.1"/>
    <property type="molecule type" value="Genomic_DNA"/>
</dbReference>
<dbReference type="Proteomes" id="UP000267821">
    <property type="component" value="Unassembled WGS sequence"/>
</dbReference>
<reference evidence="4 5" key="1">
    <citation type="journal article" date="2018" name="Nat. Ecol. Evol.">
        <title>Pezizomycetes genomes reveal the molecular basis of ectomycorrhizal truffle lifestyle.</title>
        <authorList>
            <person name="Murat C."/>
            <person name="Payen T."/>
            <person name="Noel B."/>
            <person name="Kuo A."/>
            <person name="Morin E."/>
            <person name="Chen J."/>
            <person name="Kohler A."/>
            <person name="Krizsan K."/>
            <person name="Balestrini R."/>
            <person name="Da Silva C."/>
            <person name="Montanini B."/>
            <person name="Hainaut M."/>
            <person name="Levati E."/>
            <person name="Barry K.W."/>
            <person name="Belfiori B."/>
            <person name="Cichocki N."/>
            <person name="Clum A."/>
            <person name="Dockter R.B."/>
            <person name="Fauchery L."/>
            <person name="Guy J."/>
            <person name="Iotti M."/>
            <person name="Le Tacon F."/>
            <person name="Lindquist E.A."/>
            <person name="Lipzen A."/>
            <person name="Malagnac F."/>
            <person name="Mello A."/>
            <person name="Molinier V."/>
            <person name="Miyauchi S."/>
            <person name="Poulain J."/>
            <person name="Riccioni C."/>
            <person name="Rubini A."/>
            <person name="Sitrit Y."/>
            <person name="Splivallo R."/>
            <person name="Traeger S."/>
            <person name="Wang M."/>
            <person name="Zifcakova L."/>
            <person name="Wipf D."/>
            <person name="Zambonelli A."/>
            <person name="Paolocci F."/>
            <person name="Nowrousian M."/>
            <person name="Ottonello S."/>
            <person name="Baldrian P."/>
            <person name="Spatafora J.W."/>
            <person name="Henrissat B."/>
            <person name="Nagy L.G."/>
            <person name="Aury J.M."/>
            <person name="Wincker P."/>
            <person name="Grigoriev I.V."/>
            <person name="Bonfante P."/>
            <person name="Martin F.M."/>
        </authorList>
    </citation>
    <scope>NUCLEOTIDE SEQUENCE [LARGE SCALE GENOMIC DNA]</scope>
    <source>
        <strain evidence="4 5">ATCC MYA-4762</strain>
    </source>
</reference>
<dbReference type="InterPro" id="IPR014811">
    <property type="entry name" value="ArgoL1"/>
</dbReference>
<dbReference type="InterPro" id="IPR012337">
    <property type="entry name" value="RNaseH-like_sf"/>
</dbReference>
<dbReference type="CDD" id="cd02846">
    <property type="entry name" value="PAZ_argonaute_like"/>
    <property type="match status" value="1"/>
</dbReference>
<dbReference type="InterPro" id="IPR045246">
    <property type="entry name" value="Piwi_ago-like"/>
</dbReference>
<dbReference type="InterPro" id="IPR032474">
    <property type="entry name" value="Argonaute_N"/>
</dbReference>
<dbReference type="Pfam" id="PF16486">
    <property type="entry name" value="ArgoN"/>
    <property type="match status" value="1"/>
</dbReference>
<dbReference type="Gene3D" id="3.40.50.2300">
    <property type="match status" value="1"/>
</dbReference>
<dbReference type="Gene3D" id="2.170.260.10">
    <property type="entry name" value="paz domain"/>
    <property type="match status" value="1"/>
</dbReference>
<dbReference type="Pfam" id="PF02170">
    <property type="entry name" value="PAZ"/>
    <property type="match status" value="1"/>
</dbReference>
<dbReference type="SMART" id="SM00950">
    <property type="entry name" value="Piwi"/>
    <property type="match status" value="1"/>
</dbReference>
<name>A0A3N4M5F9_9PEZI</name>
<dbReference type="InterPro" id="IPR003100">
    <property type="entry name" value="PAZ_dom"/>
</dbReference>
<keyword evidence="5" id="KW-1185">Reference proteome</keyword>